<protein>
    <recommendedName>
        <fullName evidence="2">GTP pyrophosphokinase rsh</fullName>
        <ecNumber evidence="1">2.7.6.5</ecNumber>
    </recommendedName>
    <alternativeName>
        <fullName evidence="4">(p)ppGpp synthase</fullName>
    </alternativeName>
    <alternativeName>
        <fullName evidence="3">ATP:GTP 3'-pyrophosphotransferase</fullName>
    </alternativeName>
</protein>
<dbReference type="InterPro" id="IPR033655">
    <property type="entry name" value="TGS_RelA/SpoT"/>
</dbReference>
<dbReference type="CDD" id="cd04876">
    <property type="entry name" value="ACT_RelA-SpoT"/>
    <property type="match status" value="1"/>
</dbReference>
<evidence type="ECO:0000259" key="9">
    <source>
        <dbReference type="PROSITE" id="PS51880"/>
    </source>
</evidence>
<evidence type="ECO:0000256" key="1">
    <source>
        <dbReference type="ARBA" id="ARBA00013251"/>
    </source>
</evidence>
<keyword evidence="11" id="KW-1185">Reference proteome</keyword>
<evidence type="ECO:0000256" key="5">
    <source>
        <dbReference type="ARBA" id="ARBA00048244"/>
    </source>
</evidence>
<dbReference type="EMBL" id="BJZO01000027">
    <property type="protein sequence ID" value="GEO81135.1"/>
    <property type="molecule type" value="Genomic_DNA"/>
</dbReference>
<dbReference type="Gene3D" id="1.10.3210.10">
    <property type="entry name" value="Hypothetical protein af1432"/>
    <property type="match status" value="1"/>
</dbReference>
<dbReference type="Pfam" id="PF13328">
    <property type="entry name" value="HD_4"/>
    <property type="match status" value="1"/>
</dbReference>
<dbReference type="Pfam" id="PF19296">
    <property type="entry name" value="RelA_AH_RIS"/>
    <property type="match status" value="1"/>
</dbReference>
<dbReference type="InterPro" id="IPR004095">
    <property type="entry name" value="TGS"/>
</dbReference>
<dbReference type="InterPro" id="IPR002912">
    <property type="entry name" value="ACT_dom"/>
</dbReference>
<dbReference type="CDD" id="cd01668">
    <property type="entry name" value="TGS_RSH"/>
    <property type="match status" value="1"/>
</dbReference>
<dbReference type="CDD" id="cd00077">
    <property type="entry name" value="HDc"/>
    <property type="match status" value="1"/>
</dbReference>
<dbReference type="GO" id="GO:0005886">
    <property type="term" value="C:plasma membrane"/>
    <property type="evidence" value="ECO:0007669"/>
    <property type="project" value="TreeGrafter"/>
</dbReference>
<dbReference type="SUPFAM" id="SSF55021">
    <property type="entry name" value="ACT-like"/>
    <property type="match status" value="1"/>
</dbReference>
<dbReference type="GO" id="GO:0008893">
    <property type="term" value="F:guanosine-3',5'-bis(diphosphate) 3'-diphosphatase activity"/>
    <property type="evidence" value="ECO:0007669"/>
    <property type="project" value="TreeGrafter"/>
</dbReference>
<dbReference type="InterPro" id="IPR043519">
    <property type="entry name" value="NT_sf"/>
</dbReference>
<dbReference type="InterPro" id="IPR045600">
    <property type="entry name" value="RelA/SpoT_AH_RIS"/>
</dbReference>
<comment type="function">
    <text evidence="6">In eubacteria ppGpp (guanosine 3'-diphosphate 5'-diphosphate) is a mediator of the stringent response that coordinates a variety of cellular activities in response to changes in nutritional abundance.</text>
</comment>
<dbReference type="CDD" id="cd05399">
    <property type="entry name" value="NT_Rel-Spo_like"/>
    <property type="match status" value="1"/>
</dbReference>
<dbReference type="FunFam" id="1.10.3210.10:FF:000001">
    <property type="entry name" value="GTP pyrophosphokinase RelA"/>
    <property type="match status" value="1"/>
</dbReference>
<organism evidence="10 11">
    <name type="scientific">Pararhodospirillum oryzae</name>
    <dbReference type="NCBI Taxonomy" id="478448"/>
    <lineage>
        <taxon>Bacteria</taxon>
        <taxon>Pseudomonadati</taxon>
        <taxon>Pseudomonadota</taxon>
        <taxon>Alphaproteobacteria</taxon>
        <taxon>Rhodospirillales</taxon>
        <taxon>Rhodospirillaceae</taxon>
        <taxon>Pararhodospirillum</taxon>
    </lineage>
</organism>
<dbReference type="SUPFAM" id="SSF81301">
    <property type="entry name" value="Nucleotidyltransferase"/>
    <property type="match status" value="1"/>
</dbReference>
<feature type="domain" description="ACT" evidence="7">
    <location>
        <begin position="638"/>
        <end position="712"/>
    </location>
</feature>
<dbReference type="PANTHER" id="PTHR21262">
    <property type="entry name" value="GUANOSINE-3',5'-BIS DIPHOSPHATE 3'-PYROPHOSPHOHYDROLASE"/>
    <property type="match status" value="1"/>
</dbReference>
<comment type="similarity">
    <text evidence="6">Belongs to the relA/spoT family.</text>
</comment>
<dbReference type="Pfam" id="PF02824">
    <property type="entry name" value="TGS"/>
    <property type="match status" value="1"/>
</dbReference>
<dbReference type="InterPro" id="IPR012676">
    <property type="entry name" value="TGS-like"/>
</dbReference>
<dbReference type="GO" id="GO:0042594">
    <property type="term" value="P:response to starvation"/>
    <property type="evidence" value="ECO:0007669"/>
    <property type="project" value="TreeGrafter"/>
</dbReference>
<dbReference type="FunFam" id="3.10.20.30:FF:000002">
    <property type="entry name" value="GTP pyrophosphokinase (RelA/SpoT)"/>
    <property type="match status" value="1"/>
</dbReference>
<dbReference type="InterPro" id="IPR045865">
    <property type="entry name" value="ACT-like_dom_sf"/>
</dbReference>
<dbReference type="NCBIfam" id="TIGR00691">
    <property type="entry name" value="spoT_relA"/>
    <property type="match status" value="1"/>
</dbReference>
<dbReference type="PROSITE" id="PS51831">
    <property type="entry name" value="HD"/>
    <property type="match status" value="1"/>
</dbReference>
<evidence type="ECO:0000313" key="11">
    <source>
        <dbReference type="Proteomes" id="UP000321567"/>
    </source>
</evidence>
<dbReference type="RefSeq" id="WP_147163175.1">
    <property type="nucleotide sequence ID" value="NZ_BJZO01000027.1"/>
</dbReference>
<dbReference type="Pfam" id="PF13291">
    <property type="entry name" value="ACT_4"/>
    <property type="match status" value="1"/>
</dbReference>
<dbReference type="GO" id="GO:0016301">
    <property type="term" value="F:kinase activity"/>
    <property type="evidence" value="ECO:0007669"/>
    <property type="project" value="UniProtKB-KW"/>
</dbReference>
<evidence type="ECO:0000259" key="8">
    <source>
        <dbReference type="PROSITE" id="PS51831"/>
    </source>
</evidence>
<dbReference type="PROSITE" id="PS51671">
    <property type="entry name" value="ACT"/>
    <property type="match status" value="1"/>
</dbReference>
<comment type="catalytic activity">
    <reaction evidence="5">
        <text>GTP + ATP = guanosine 3'-diphosphate 5'-triphosphate + AMP</text>
        <dbReference type="Rhea" id="RHEA:22088"/>
        <dbReference type="ChEBI" id="CHEBI:30616"/>
        <dbReference type="ChEBI" id="CHEBI:37565"/>
        <dbReference type="ChEBI" id="CHEBI:142410"/>
        <dbReference type="ChEBI" id="CHEBI:456215"/>
        <dbReference type="EC" id="2.7.6.5"/>
    </reaction>
</comment>
<dbReference type="Gene3D" id="3.30.70.260">
    <property type="match status" value="1"/>
</dbReference>
<dbReference type="InterPro" id="IPR003607">
    <property type="entry name" value="HD/PDEase_dom"/>
</dbReference>
<dbReference type="Proteomes" id="UP000321567">
    <property type="component" value="Unassembled WGS sequence"/>
</dbReference>
<keyword evidence="10" id="KW-0418">Kinase</keyword>
<name>A0A512H6N9_9PROT</name>
<dbReference type="Gene3D" id="3.30.460.10">
    <property type="entry name" value="Beta Polymerase, domain 2"/>
    <property type="match status" value="1"/>
</dbReference>
<evidence type="ECO:0000256" key="3">
    <source>
        <dbReference type="ARBA" id="ARBA00029754"/>
    </source>
</evidence>
<dbReference type="AlphaFoldDB" id="A0A512H6N9"/>
<reference evidence="10 11" key="1">
    <citation type="submission" date="2019-07" db="EMBL/GenBank/DDBJ databases">
        <title>Whole genome shotgun sequence of Rhodospirillum oryzae NBRC 107573.</title>
        <authorList>
            <person name="Hosoyama A."/>
            <person name="Uohara A."/>
            <person name="Ohji S."/>
            <person name="Ichikawa N."/>
        </authorList>
    </citation>
    <scope>NUCLEOTIDE SEQUENCE [LARGE SCALE GENOMIC DNA]</scope>
    <source>
        <strain evidence="10 11">NBRC 107573</strain>
    </source>
</reference>
<dbReference type="EC" id="2.7.6.5" evidence="1"/>
<sequence length="712" mass="80557">MMRQFELVERVKAYDPNADEDALNRAYVYAMKMHGSQMRASGDPYFSHPLDVAGILTQYKLDTSSIITALLHDTVEDTAATLDDIRTLFGPEVARLVDGVTKLNRLQITSDHAKQAENFRKLLLAMSQDIRVLMVKLADRLHNMRTLHFIRNPEKRHRIASETIEIYAPLAERIGMAAIKAELEDLAFQELHPDAKAAIETRLAFLRKQDETVVPKVIAQLHDVLKENGLEADVTGREKTPYSIWVKMGRKNISMEQLTDILAFRVLVEDLEECYRALGVIHASYPMIPDRFKDYISTPKRNGYQSIHTAVIGPERLRIEVQIRTREMHEVAELGVAAHWSYKQGSPVMDGRQYRWIRELLEILEHAASPEEFLEHTKLEMFSDQVFCFTPKGELISLPSGATPVDFAYAVHTEIGDRCVSAKVNGRLVPLRQVLRNGDQVEIATSKAQTPSPEWERFAVTGKARARIRKYVRLRRRDEYLALGRQLLERTFRTEGYTLSDKALEGVLKILRQPAVEDLIAAVGEGVIPAREVLQTVYPGLKVLPRLAGVVAPNRPRKRAENGERVSIRGMIPGMATHFARCCHPLPGDRIVGIVTTGKGITIHTIDCEQLEQFNDEPERWLDLAWENEDNGQLHIGRMTVVMTNEPGSVATMTTVIAKNKGNVTNLKTTSRQQDFCDVIVDVEVQDLRHLTNIIAALRATPSINFVERARH</sequence>
<dbReference type="Pfam" id="PF04607">
    <property type="entry name" value="RelA_SpoT"/>
    <property type="match status" value="1"/>
</dbReference>
<evidence type="ECO:0000256" key="2">
    <source>
        <dbReference type="ARBA" id="ARBA00014315"/>
    </source>
</evidence>
<dbReference type="OrthoDB" id="9805041at2"/>
<accession>A0A512H6N9</accession>
<evidence type="ECO:0000256" key="4">
    <source>
        <dbReference type="ARBA" id="ARBA00032407"/>
    </source>
</evidence>
<dbReference type="GO" id="GO:0008728">
    <property type="term" value="F:GTP diphosphokinase activity"/>
    <property type="evidence" value="ECO:0007669"/>
    <property type="project" value="UniProtKB-EC"/>
</dbReference>
<feature type="domain" description="TGS" evidence="9">
    <location>
        <begin position="380"/>
        <end position="445"/>
    </location>
</feature>
<evidence type="ECO:0000256" key="6">
    <source>
        <dbReference type="RuleBase" id="RU003847"/>
    </source>
</evidence>
<dbReference type="SMART" id="SM00954">
    <property type="entry name" value="RelA_SpoT"/>
    <property type="match status" value="1"/>
</dbReference>
<dbReference type="SMART" id="SM00471">
    <property type="entry name" value="HDc"/>
    <property type="match status" value="1"/>
</dbReference>
<dbReference type="InterPro" id="IPR006674">
    <property type="entry name" value="HD_domain"/>
</dbReference>
<dbReference type="InterPro" id="IPR004811">
    <property type="entry name" value="RelA/Spo_fam"/>
</dbReference>
<evidence type="ECO:0000259" key="7">
    <source>
        <dbReference type="PROSITE" id="PS51671"/>
    </source>
</evidence>
<dbReference type="Gene3D" id="3.10.20.30">
    <property type="match status" value="1"/>
</dbReference>
<keyword evidence="10" id="KW-0808">Transferase</keyword>
<dbReference type="SUPFAM" id="SSF109604">
    <property type="entry name" value="HD-domain/PDEase-like"/>
    <property type="match status" value="1"/>
</dbReference>
<dbReference type="FunFam" id="3.30.460.10:FF:000001">
    <property type="entry name" value="GTP pyrophosphokinase RelA"/>
    <property type="match status" value="1"/>
</dbReference>
<dbReference type="PANTHER" id="PTHR21262:SF36">
    <property type="entry name" value="BIFUNCTIONAL (P)PPGPP SYNTHASE_HYDROLASE SPOT"/>
    <property type="match status" value="1"/>
</dbReference>
<proteinExistence type="inferred from homology"/>
<dbReference type="GO" id="GO:0015949">
    <property type="term" value="P:nucleobase-containing small molecule interconversion"/>
    <property type="evidence" value="ECO:0007669"/>
    <property type="project" value="UniProtKB-ARBA"/>
</dbReference>
<dbReference type="GO" id="GO:0015969">
    <property type="term" value="P:guanosine tetraphosphate metabolic process"/>
    <property type="evidence" value="ECO:0007669"/>
    <property type="project" value="InterPro"/>
</dbReference>
<dbReference type="SUPFAM" id="SSF81271">
    <property type="entry name" value="TGS-like"/>
    <property type="match status" value="1"/>
</dbReference>
<evidence type="ECO:0000313" key="10">
    <source>
        <dbReference type="EMBL" id="GEO81135.1"/>
    </source>
</evidence>
<dbReference type="InterPro" id="IPR012675">
    <property type="entry name" value="Beta-grasp_dom_sf"/>
</dbReference>
<feature type="domain" description="HD" evidence="8">
    <location>
        <begin position="45"/>
        <end position="144"/>
    </location>
</feature>
<dbReference type="PROSITE" id="PS51880">
    <property type="entry name" value="TGS"/>
    <property type="match status" value="1"/>
</dbReference>
<comment type="caution">
    <text evidence="10">The sequence shown here is derived from an EMBL/GenBank/DDBJ whole genome shotgun (WGS) entry which is preliminary data.</text>
</comment>
<gene>
    <name evidence="10" type="ORF">ROR02_12660</name>
</gene>
<dbReference type="InterPro" id="IPR007685">
    <property type="entry name" value="RelA_SpoT"/>
</dbReference>